<keyword evidence="5" id="KW-1185">Reference proteome</keyword>
<dbReference type="Proteomes" id="UP001465755">
    <property type="component" value="Unassembled WGS sequence"/>
</dbReference>
<evidence type="ECO:0000259" key="2">
    <source>
        <dbReference type="Pfam" id="PF00394"/>
    </source>
</evidence>
<feature type="domain" description="Plastocyanin-like" evidence="3">
    <location>
        <begin position="446"/>
        <end position="528"/>
    </location>
</feature>
<evidence type="ECO:0008006" key="6">
    <source>
        <dbReference type="Google" id="ProtNLM"/>
    </source>
</evidence>
<protein>
    <recommendedName>
        <fullName evidence="6">Laccase</fullName>
    </recommendedName>
</protein>
<dbReference type="GO" id="GO:0016491">
    <property type="term" value="F:oxidoreductase activity"/>
    <property type="evidence" value="ECO:0007669"/>
    <property type="project" value="InterPro"/>
</dbReference>
<reference evidence="4 5" key="1">
    <citation type="journal article" date="2024" name="Nat. Commun.">
        <title>Phylogenomics reveals the evolutionary origins of lichenization in chlorophyte algae.</title>
        <authorList>
            <person name="Puginier C."/>
            <person name="Libourel C."/>
            <person name="Otte J."/>
            <person name="Skaloud P."/>
            <person name="Haon M."/>
            <person name="Grisel S."/>
            <person name="Petersen M."/>
            <person name="Berrin J.G."/>
            <person name="Delaux P.M."/>
            <person name="Dal Grande F."/>
            <person name="Keller J."/>
        </authorList>
    </citation>
    <scope>NUCLEOTIDE SEQUENCE [LARGE SCALE GENOMIC DNA]</scope>
    <source>
        <strain evidence="4 5">SAG 2036</strain>
    </source>
</reference>
<organism evidence="4 5">
    <name type="scientific">Symbiochloris irregularis</name>
    <dbReference type="NCBI Taxonomy" id="706552"/>
    <lineage>
        <taxon>Eukaryota</taxon>
        <taxon>Viridiplantae</taxon>
        <taxon>Chlorophyta</taxon>
        <taxon>core chlorophytes</taxon>
        <taxon>Trebouxiophyceae</taxon>
        <taxon>Trebouxiales</taxon>
        <taxon>Trebouxiaceae</taxon>
        <taxon>Symbiochloris</taxon>
    </lineage>
</organism>
<evidence type="ECO:0000313" key="4">
    <source>
        <dbReference type="EMBL" id="KAK9793747.1"/>
    </source>
</evidence>
<comment type="caution">
    <text evidence="4">The sequence shown here is derived from an EMBL/GenBank/DDBJ whole genome shotgun (WGS) entry which is preliminary data.</text>
</comment>
<name>A0AAW1NU40_9CHLO</name>
<evidence type="ECO:0000256" key="1">
    <source>
        <dbReference type="ARBA" id="ARBA00010609"/>
    </source>
</evidence>
<gene>
    <name evidence="4" type="ORF">WJX73_009450</name>
</gene>
<dbReference type="SUPFAM" id="SSF49503">
    <property type="entry name" value="Cupredoxins"/>
    <property type="match status" value="3"/>
</dbReference>
<sequence length="555" mass="59004">MFALICLIGIAQALSFGAAQLGPFEILNIPAGEPLPVLKDLGNDVYLELVPNTITVSPLAGLGPGDNETGPFIMFTAPVFNDSLTAGVIRVKQGDNIFINLFPGQCGEYRMPISPISSPGMYWVHPHQHGSAVNQLNTANLPLAMLLAVNLDGWGPGPENDHTGPTDDGMISTAVGAYPGDPYCCKGPTPIPGDAEGGMWNDTGDANGTGADLGVSNSILPFYTSGADAEFALLNGAYQPTIAMEAGRAYLFRFVDAITMKILDLTITGSSCQMGIVNRDSIPLRELPRMTDHIFMGPANRVDALVQCNTPGNFSLQTGFGPQQIDPNCTSTHCELITQSVLATLVVSEASSSKQGITIEEIGMCQTTYPSYLADLRDNATTLSKERQSLQMIATNPALAVTNLNLSNPSPGNGESGACAINDILYNDQPGFSEVIGVTQEINISWIAVHPFHHHVQPFQLVQMVNPYGEVSNGTWQEGDWLDTLLLPNLANQAVIRWTSGPEEITGQGYFLMHCHIIPHSDQGCALKSQIVAQPTPMGGIAPITDDAQSGAEAA</sequence>
<dbReference type="InterPro" id="IPR008972">
    <property type="entry name" value="Cupredoxin"/>
</dbReference>
<evidence type="ECO:0000259" key="3">
    <source>
        <dbReference type="Pfam" id="PF07731"/>
    </source>
</evidence>
<dbReference type="PANTHER" id="PTHR11709">
    <property type="entry name" value="MULTI-COPPER OXIDASE"/>
    <property type="match status" value="1"/>
</dbReference>
<dbReference type="InterPro" id="IPR045087">
    <property type="entry name" value="Cu-oxidase_fam"/>
</dbReference>
<dbReference type="InterPro" id="IPR011706">
    <property type="entry name" value="Cu-oxidase_C"/>
</dbReference>
<proteinExistence type="inferred from homology"/>
<dbReference type="AlphaFoldDB" id="A0AAW1NU40"/>
<dbReference type="Pfam" id="PF00394">
    <property type="entry name" value="Cu-oxidase"/>
    <property type="match status" value="1"/>
</dbReference>
<dbReference type="GO" id="GO:0005507">
    <property type="term" value="F:copper ion binding"/>
    <property type="evidence" value="ECO:0007669"/>
    <property type="project" value="InterPro"/>
</dbReference>
<evidence type="ECO:0000313" key="5">
    <source>
        <dbReference type="Proteomes" id="UP001465755"/>
    </source>
</evidence>
<comment type="similarity">
    <text evidence="1">Belongs to the multicopper oxidase family.</text>
</comment>
<dbReference type="Gene3D" id="2.60.40.420">
    <property type="entry name" value="Cupredoxins - blue copper proteins"/>
    <property type="match status" value="2"/>
</dbReference>
<dbReference type="EMBL" id="JALJOQ010000147">
    <property type="protein sequence ID" value="KAK9793747.1"/>
    <property type="molecule type" value="Genomic_DNA"/>
</dbReference>
<dbReference type="InterPro" id="IPR001117">
    <property type="entry name" value="Cu-oxidase_2nd"/>
</dbReference>
<dbReference type="PANTHER" id="PTHR11709:SF518">
    <property type="entry name" value="MULTICOPPER OXIDASE"/>
    <property type="match status" value="1"/>
</dbReference>
<dbReference type="Pfam" id="PF07731">
    <property type="entry name" value="Cu-oxidase_2"/>
    <property type="match status" value="1"/>
</dbReference>
<accession>A0AAW1NU40</accession>
<feature type="domain" description="Plastocyanin-like" evidence="2">
    <location>
        <begin position="229"/>
        <end position="323"/>
    </location>
</feature>